<accession>A0AC34FWZ8</accession>
<protein>
    <submittedName>
        <fullName evidence="2">BTB domain-containing protein</fullName>
    </submittedName>
</protein>
<name>A0AC34FWZ8_9BILA</name>
<evidence type="ECO:0000313" key="2">
    <source>
        <dbReference type="WBParaSite" id="ES5_v2.g22043.t1"/>
    </source>
</evidence>
<dbReference type="Proteomes" id="UP000887579">
    <property type="component" value="Unplaced"/>
</dbReference>
<reference evidence="2" key="1">
    <citation type="submission" date="2022-11" db="UniProtKB">
        <authorList>
            <consortium name="WormBaseParasite"/>
        </authorList>
    </citation>
    <scope>IDENTIFICATION</scope>
</reference>
<evidence type="ECO:0000313" key="1">
    <source>
        <dbReference type="Proteomes" id="UP000887579"/>
    </source>
</evidence>
<dbReference type="WBParaSite" id="ES5_v2.g22043.t1">
    <property type="protein sequence ID" value="ES5_v2.g22043.t1"/>
    <property type="gene ID" value="ES5_v2.g22043"/>
</dbReference>
<sequence length="605" mass="70652">MLSTGASMVYKRKNDDLLTSLCLMQKERYKIFKEQDHEKGRFDVTFEVEGKMLHAHKFILSSVSEPLDSWISDRWSSKDAVIKIEDYPYDCFFQFLSFLYCSECKLTDQNIVKITDMAERYCVQCLKDFCDEFLFDMEKSVESIEELYEFANKYSLLKLTESIKSFFHQNYDAILNAEAFIAYKKPFVEFLFNVDISKNISKYMKEVLFKGAYKWAEHYVMKKKAAADDENFNLLEAIKAELKTILPLYKFSEMSFDFLMNFFFEKGFDLSPAELAEYFLSNPQYRLEDSFKQVYELAEKQAIKKQEKFPEDSFNLHDATNAFLIEVLPHVDFCKMRPRFLTDFVVEKGYLLSPAELAAIFLSKPQYRLENSFKEVYELAEKLAIKKQEKLPEDSFNLHDATNAYLIHVMPHIDFCKLGPRFLTDFVVAKGYLLSPAGLGEFFLSGIQSAHSESFMRIKRKHCFDYESFVEKTVELAEKLALKKQEMFPEDNFSLGDAIKAYMVDVIPQIKFSQMDSSVLTDFIGNIFSAEQIDQIKSTRVEIENNGKVITGIFKDVHRIRHFLEKLHISHKCINRKNSTVIRFIQLKFRVPSTPSSVPKMKGVD</sequence>
<proteinExistence type="predicted"/>
<organism evidence="1 2">
    <name type="scientific">Panagrolaimus sp. ES5</name>
    <dbReference type="NCBI Taxonomy" id="591445"/>
    <lineage>
        <taxon>Eukaryota</taxon>
        <taxon>Metazoa</taxon>
        <taxon>Ecdysozoa</taxon>
        <taxon>Nematoda</taxon>
        <taxon>Chromadorea</taxon>
        <taxon>Rhabditida</taxon>
        <taxon>Tylenchina</taxon>
        <taxon>Panagrolaimomorpha</taxon>
        <taxon>Panagrolaimoidea</taxon>
        <taxon>Panagrolaimidae</taxon>
        <taxon>Panagrolaimus</taxon>
    </lineage>
</organism>